<evidence type="ECO:0000313" key="1">
    <source>
        <dbReference type="EMBL" id="RPB04643.1"/>
    </source>
</evidence>
<dbReference type="SUPFAM" id="SSF48403">
    <property type="entry name" value="Ankyrin repeat"/>
    <property type="match status" value="1"/>
</dbReference>
<dbReference type="EMBL" id="ML120357">
    <property type="protein sequence ID" value="RPB04643.1"/>
    <property type="molecule type" value="Genomic_DNA"/>
</dbReference>
<organism evidence="1 2">
    <name type="scientific">Choiromyces venosus 120613-1</name>
    <dbReference type="NCBI Taxonomy" id="1336337"/>
    <lineage>
        <taxon>Eukaryota</taxon>
        <taxon>Fungi</taxon>
        <taxon>Dikarya</taxon>
        <taxon>Ascomycota</taxon>
        <taxon>Pezizomycotina</taxon>
        <taxon>Pezizomycetes</taxon>
        <taxon>Pezizales</taxon>
        <taxon>Tuberaceae</taxon>
        <taxon>Choiromyces</taxon>
    </lineage>
</organism>
<feature type="non-terminal residue" evidence="1">
    <location>
        <position position="1"/>
    </location>
</feature>
<protein>
    <recommendedName>
        <fullName evidence="3">Ankyrin</fullName>
    </recommendedName>
</protein>
<dbReference type="Gene3D" id="1.25.40.20">
    <property type="entry name" value="Ankyrin repeat-containing domain"/>
    <property type="match status" value="1"/>
</dbReference>
<dbReference type="Proteomes" id="UP000276215">
    <property type="component" value="Unassembled WGS sequence"/>
</dbReference>
<evidence type="ECO:0008006" key="3">
    <source>
        <dbReference type="Google" id="ProtNLM"/>
    </source>
</evidence>
<dbReference type="InterPro" id="IPR036770">
    <property type="entry name" value="Ankyrin_rpt-contain_sf"/>
</dbReference>
<dbReference type="SMART" id="SM00248">
    <property type="entry name" value="ANK"/>
    <property type="match status" value="2"/>
</dbReference>
<dbReference type="InterPro" id="IPR002110">
    <property type="entry name" value="Ankyrin_rpt"/>
</dbReference>
<reference evidence="1 2" key="1">
    <citation type="journal article" date="2018" name="Nat. Ecol. Evol.">
        <title>Pezizomycetes genomes reveal the molecular basis of ectomycorrhizal truffle lifestyle.</title>
        <authorList>
            <person name="Murat C."/>
            <person name="Payen T."/>
            <person name="Noel B."/>
            <person name="Kuo A."/>
            <person name="Morin E."/>
            <person name="Chen J."/>
            <person name="Kohler A."/>
            <person name="Krizsan K."/>
            <person name="Balestrini R."/>
            <person name="Da Silva C."/>
            <person name="Montanini B."/>
            <person name="Hainaut M."/>
            <person name="Levati E."/>
            <person name="Barry K.W."/>
            <person name="Belfiori B."/>
            <person name="Cichocki N."/>
            <person name="Clum A."/>
            <person name="Dockter R.B."/>
            <person name="Fauchery L."/>
            <person name="Guy J."/>
            <person name="Iotti M."/>
            <person name="Le Tacon F."/>
            <person name="Lindquist E.A."/>
            <person name="Lipzen A."/>
            <person name="Malagnac F."/>
            <person name="Mello A."/>
            <person name="Molinier V."/>
            <person name="Miyauchi S."/>
            <person name="Poulain J."/>
            <person name="Riccioni C."/>
            <person name="Rubini A."/>
            <person name="Sitrit Y."/>
            <person name="Splivallo R."/>
            <person name="Traeger S."/>
            <person name="Wang M."/>
            <person name="Zifcakova L."/>
            <person name="Wipf D."/>
            <person name="Zambonelli A."/>
            <person name="Paolocci F."/>
            <person name="Nowrousian M."/>
            <person name="Ottonello S."/>
            <person name="Baldrian P."/>
            <person name="Spatafora J.W."/>
            <person name="Henrissat B."/>
            <person name="Nagy L.G."/>
            <person name="Aury J.M."/>
            <person name="Wincker P."/>
            <person name="Grigoriev I.V."/>
            <person name="Bonfante P."/>
            <person name="Martin F.M."/>
        </authorList>
    </citation>
    <scope>NUCLEOTIDE SEQUENCE [LARGE SCALE GENOMIC DNA]</scope>
    <source>
        <strain evidence="1 2">120613-1</strain>
    </source>
</reference>
<evidence type="ECO:0000313" key="2">
    <source>
        <dbReference type="Proteomes" id="UP000276215"/>
    </source>
</evidence>
<accession>A0A3N4K2U0</accession>
<proteinExistence type="predicted"/>
<dbReference type="OrthoDB" id="341259at2759"/>
<sequence length="101" mass="11537">CQSKYSTSGQTLLLWVTWHWHPGVLKILLERKDVNPNEAGTGYGRIPLSLAVRHGHVTVVRMRLEREDLNTNLAEPDDSRTSLTWVARYGYEKIDENAFGT</sequence>
<gene>
    <name evidence="1" type="ORF">L873DRAFT_1666041</name>
</gene>
<keyword evidence="2" id="KW-1185">Reference proteome</keyword>
<name>A0A3N4K2U0_9PEZI</name>
<dbReference type="AlphaFoldDB" id="A0A3N4K2U0"/>